<sequence>MASIVRVAARCLASLGLVVAAAALLVLASPSLQAEAVFCHTPANLVHWLLSPCELGKPDRGRWHLPLGLLSCDGDVEAHRLAGGAGGIGVWHYRPSAGCTQRQGGTWVLYAHGNGETRAWGPAARKLLHLAGECMHAVSFDPRGFGDSDGVPSEQGVLDDGWRVLEWVAGQGPSSVLLIGHSLGAAVAVGIAARLCEEAAAPAVSLLLEGSPPPHGPRGRLSRARGRSREMAREQAPSPPFLTRPPNGSRWHRTRRSACVLCSRQRLASPRSSACGTEGSTEGRQGGREGCAASRLCWWFTACAIGWLVRRWAGGCTRRRAGASSAARTFLWTARRTNTRCCRCCSAATRGCPPF</sequence>
<dbReference type="GO" id="GO:0004622">
    <property type="term" value="F:phosphatidylcholine lysophospholipase activity"/>
    <property type="evidence" value="ECO:0007669"/>
    <property type="project" value="TreeGrafter"/>
</dbReference>
<name>A0A7S3TAY6_EMIHU</name>
<dbReference type="SUPFAM" id="SSF53474">
    <property type="entry name" value="alpha/beta-Hydrolases"/>
    <property type="match status" value="1"/>
</dbReference>
<evidence type="ECO:0000259" key="3">
    <source>
        <dbReference type="Pfam" id="PF12697"/>
    </source>
</evidence>
<dbReference type="EMBL" id="HBIR01044080">
    <property type="protein sequence ID" value="CAE0577548.1"/>
    <property type="molecule type" value="Transcribed_RNA"/>
</dbReference>
<dbReference type="Pfam" id="PF12697">
    <property type="entry name" value="Abhydrolase_6"/>
    <property type="match status" value="1"/>
</dbReference>
<dbReference type="GO" id="GO:0052651">
    <property type="term" value="P:monoacylglycerol catabolic process"/>
    <property type="evidence" value="ECO:0007669"/>
    <property type="project" value="TreeGrafter"/>
</dbReference>
<evidence type="ECO:0000256" key="2">
    <source>
        <dbReference type="SAM" id="SignalP"/>
    </source>
</evidence>
<dbReference type="PANTHER" id="PTHR12277">
    <property type="entry name" value="ALPHA/BETA HYDROLASE DOMAIN-CONTAINING PROTEIN"/>
    <property type="match status" value="1"/>
</dbReference>
<accession>A0A7S3TAY6</accession>
<feature type="chain" id="PRO_5031253627" description="AB hydrolase-1 domain-containing protein" evidence="2">
    <location>
        <begin position="29"/>
        <end position="355"/>
    </location>
</feature>
<gene>
    <name evidence="4" type="ORF">EHUX00137_LOCUS34406</name>
</gene>
<dbReference type="GO" id="GO:0005789">
    <property type="term" value="C:endoplasmic reticulum membrane"/>
    <property type="evidence" value="ECO:0007669"/>
    <property type="project" value="TreeGrafter"/>
</dbReference>
<dbReference type="InterPro" id="IPR029058">
    <property type="entry name" value="AB_hydrolase_fold"/>
</dbReference>
<keyword evidence="2" id="KW-0732">Signal</keyword>
<dbReference type="InterPro" id="IPR000073">
    <property type="entry name" value="AB_hydrolase_1"/>
</dbReference>
<feature type="compositionally biased region" description="Basic residues" evidence="1">
    <location>
        <begin position="217"/>
        <end position="226"/>
    </location>
</feature>
<evidence type="ECO:0000256" key="1">
    <source>
        <dbReference type="SAM" id="MobiDB-lite"/>
    </source>
</evidence>
<dbReference type="GO" id="GO:0006660">
    <property type="term" value="P:phosphatidylserine catabolic process"/>
    <property type="evidence" value="ECO:0007669"/>
    <property type="project" value="TreeGrafter"/>
</dbReference>
<protein>
    <recommendedName>
        <fullName evidence="3">AB hydrolase-1 domain-containing protein</fullName>
    </recommendedName>
</protein>
<proteinExistence type="predicted"/>
<dbReference type="AlphaFoldDB" id="A0A7S3TAY6"/>
<dbReference type="Gene3D" id="3.40.50.1820">
    <property type="entry name" value="alpha/beta hydrolase"/>
    <property type="match status" value="1"/>
</dbReference>
<reference evidence="4" key="1">
    <citation type="submission" date="2021-01" db="EMBL/GenBank/DDBJ databases">
        <authorList>
            <person name="Corre E."/>
            <person name="Pelletier E."/>
            <person name="Niang G."/>
            <person name="Scheremetjew M."/>
            <person name="Finn R."/>
            <person name="Kale V."/>
            <person name="Holt S."/>
            <person name="Cochrane G."/>
            <person name="Meng A."/>
            <person name="Brown T."/>
            <person name="Cohen L."/>
        </authorList>
    </citation>
    <scope>NUCLEOTIDE SEQUENCE</scope>
    <source>
        <strain evidence="4">379</strain>
    </source>
</reference>
<dbReference type="PANTHER" id="PTHR12277:SF194">
    <property type="entry name" value="FI04476P"/>
    <property type="match status" value="1"/>
</dbReference>
<feature type="signal peptide" evidence="2">
    <location>
        <begin position="1"/>
        <end position="28"/>
    </location>
</feature>
<feature type="region of interest" description="Disordered" evidence="1">
    <location>
        <begin position="207"/>
        <end position="252"/>
    </location>
</feature>
<evidence type="ECO:0000313" key="4">
    <source>
        <dbReference type="EMBL" id="CAE0577548.1"/>
    </source>
</evidence>
<feature type="domain" description="AB hydrolase-1" evidence="3">
    <location>
        <begin position="108"/>
        <end position="255"/>
    </location>
</feature>
<dbReference type="GO" id="GO:0047372">
    <property type="term" value="F:monoacylglycerol lipase activity"/>
    <property type="evidence" value="ECO:0007669"/>
    <property type="project" value="TreeGrafter"/>
</dbReference>
<organism evidence="4">
    <name type="scientific">Emiliania huxleyi</name>
    <name type="common">Coccolithophore</name>
    <name type="synonym">Pontosphaera huxleyi</name>
    <dbReference type="NCBI Taxonomy" id="2903"/>
    <lineage>
        <taxon>Eukaryota</taxon>
        <taxon>Haptista</taxon>
        <taxon>Haptophyta</taxon>
        <taxon>Prymnesiophyceae</taxon>
        <taxon>Isochrysidales</taxon>
        <taxon>Noelaerhabdaceae</taxon>
        <taxon>Emiliania</taxon>
    </lineage>
</organism>